<dbReference type="Gene3D" id="1.10.3210.10">
    <property type="entry name" value="Hypothetical protein af1432"/>
    <property type="match status" value="1"/>
</dbReference>
<dbReference type="GO" id="GO:0002953">
    <property type="term" value="F:5'-deoxynucleotidase activity"/>
    <property type="evidence" value="ECO:0007669"/>
    <property type="project" value="InterPro"/>
</dbReference>
<comment type="caution">
    <text evidence="4">The sequence shown here is derived from an EMBL/GenBank/DDBJ whole genome shotgun (WGS) entry which is preliminary data.</text>
</comment>
<accession>A0A2T1EDI5</accession>
<dbReference type="PANTHER" id="PTHR11845:SF13">
    <property type="entry name" value="5'-DEOXYNUCLEOTIDASE HDDC2"/>
    <property type="match status" value="1"/>
</dbReference>
<reference evidence="5" key="1">
    <citation type="submission" date="2018-02" db="EMBL/GenBank/DDBJ databases">
        <authorList>
            <person name="Moore K."/>
            <person name="Momper L."/>
        </authorList>
    </citation>
    <scope>NUCLEOTIDE SEQUENCE [LARGE SCALE GENOMIC DNA]</scope>
    <source>
        <strain evidence="5">ULC18</strain>
    </source>
</reference>
<dbReference type="PANTHER" id="PTHR11845">
    <property type="entry name" value="5'-DEOXYNUCLEOTIDASE HDDC2"/>
    <property type="match status" value="1"/>
</dbReference>
<evidence type="ECO:0000256" key="1">
    <source>
        <dbReference type="ARBA" id="ARBA00022723"/>
    </source>
</evidence>
<evidence type="ECO:0000256" key="2">
    <source>
        <dbReference type="ARBA" id="ARBA00022801"/>
    </source>
</evidence>
<name>A0A2T1EDI5_9CYAN</name>
<dbReference type="Pfam" id="PF13023">
    <property type="entry name" value="HD_3"/>
    <property type="match status" value="1"/>
</dbReference>
<sequence>MLSTRLVQQMQFVIEVDKLKQVLRQTLLTNGSRRENSAEHSWHIALMAIVLAEYAPAPIDILHVIKLLLLHDLVEIDAGDTFCYDEQGNQSKADRETQAADRLFGLLPPDQALEFRQLWDEFETQATPAAGFAAAVDRLQPLLNNQQTGGHTWKLHDVTSDRVLQRMAPIQTSAPELWAVVQQVIDDCIAAGYLKEPVTEEVAIGDLNASVP</sequence>
<keyword evidence="1" id="KW-0479">Metal-binding</keyword>
<dbReference type="InterPro" id="IPR006674">
    <property type="entry name" value="HD_domain"/>
</dbReference>
<dbReference type="GO" id="GO:0046872">
    <property type="term" value="F:metal ion binding"/>
    <property type="evidence" value="ECO:0007669"/>
    <property type="project" value="UniProtKB-KW"/>
</dbReference>
<gene>
    <name evidence="4" type="ORF">C7B82_08105</name>
</gene>
<dbReference type="SUPFAM" id="SSF109604">
    <property type="entry name" value="HD-domain/PDEase-like"/>
    <property type="match status" value="1"/>
</dbReference>
<dbReference type="InterPro" id="IPR039356">
    <property type="entry name" value="YfbR/HDDC2"/>
</dbReference>
<dbReference type="OrthoDB" id="9796032at2"/>
<keyword evidence="5" id="KW-1185">Reference proteome</keyword>
<proteinExistence type="predicted"/>
<evidence type="ECO:0000259" key="3">
    <source>
        <dbReference type="Pfam" id="PF13023"/>
    </source>
</evidence>
<dbReference type="RefSeq" id="WP_106255829.1">
    <property type="nucleotide sequence ID" value="NZ_CAWNSW010000050.1"/>
</dbReference>
<evidence type="ECO:0000313" key="4">
    <source>
        <dbReference type="EMBL" id="PSB30800.1"/>
    </source>
</evidence>
<dbReference type="Proteomes" id="UP000239576">
    <property type="component" value="Unassembled WGS sequence"/>
</dbReference>
<dbReference type="AlphaFoldDB" id="A0A2T1EDI5"/>
<keyword evidence="2 4" id="KW-0378">Hydrolase</keyword>
<reference evidence="4 5" key="2">
    <citation type="submission" date="2018-03" db="EMBL/GenBank/DDBJ databases">
        <title>The ancient ancestry and fast evolution of plastids.</title>
        <authorList>
            <person name="Moore K.R."/>
            <person name="Magnabosco C."/>
            <person name="Momper L."/>
            <person name="Gold D.A."/>
            <person name="Bosak T."/>
            <person name="Fournier G.P."/>
        </authorList>
    </citation>
    <scope>NUCLEOTIDE SEQUENCE [LARGE SCALE GENOMIC DNA]</scope>
    <source>
        <strain evidence="4 5">ULC18</strain>
    </source>
</reference>
<protein>
    <submittedName>
        <fullName evidence="4">Phosphohydrolase</fullName>
    </submittedName>
</protein>
<organism evidence="4 5">
    <name type="scientific">Stenomitos frigidus ULC18</name>
    <dbReference type="NCBI Taxonomy" id="2107698"/>
    <lineage>
        <taxon>Bacteria</taxon>
        <taxon>Bacillati</taxon>
        <taxon>Cyanobacteriota</taxon>
        <taxon>Cyanophyceae</taxon>
        <taxon>Leptolyngbyales</taxon>
        <taxon>Leptolyngbyaceae</taxon>
        <taxon>Stenomitos</taxon>
    </lineage>
</organism>
<feature type="domain" description="HD" evidence="3">
    <location>
        <begin position="16"/>
        <end position="178"/>
    </location>
</feature>
<dbReference type="GO" id="GO:0005737">
    <property type="term" value="C:cytoplasm"/>
    <property type="evidence" value="ECO:0007669"/>
    <property type="project" value="TreeGrafter"/>
</dbReference>
<evidence type="ECO:0000313" key="5">
    <source>
        <dbReference type="Proteomes" id="UP000239576"/>
    </source>
</evidence>
<dbReference type="EMBL" id="PVWK01000048">
    <property type="protein sequence ID" value="PSB30800.1"/>
    <property type="molecule type" value="Genomic_DNA"/>
</dbReference>